<evidence type="ECO:0000256" key="16">
    <source>
        <dbReference type="ARBA" id="ARBA00030436"/>
    </source>
</evidence>
<evidence type="ECO:0000256" key="17">
    <source>
        <dbReference type="ARBA" id="ARBA00031012"/>
    </source>
</evidence>
<keyword evidence="9" id="KW-0067">ATP-binding</keyword>
<dbReference type="InterPro" id="IPR014023">
    <property type="entry name" value="Mononeg_RNA_pol_cat"/>
</dbReference>
<feature type="domain" description="RdRp catalytic" evidence="21">
    <location>
        <begin position="543"/>
        <end position="715"/>
    </location>
</feature>
<comment type="subcellular location">
    <subcellularLocation>
        <location evidence="1">Virion</location>
    </subcellularLocation>
</comment>
<dbReference type="PROSITE" id="PS50526">
    <property type="entry name" value="RDRP_SSRNA_NEG_NONSEG"/>
    <property type="match status" value="1"/>
</dbReference>
<keyword evidence="4" id="KW-0507">mRNA processing</keyword>
<evidence type="ECO:0000256" key="18">
    <source>
        <dbReference type="ARBA" id="ARBA00047332"/>
    </source>
</evidence>
<evidence type="ECO:0000256" key="5">
    <source>
        <dbReference type="ARBA" id="ARBA00022679"/>
    </source>
</evidence>
<dbReference type="EC" id="2.7.7.48" evidence="2"/>
<reference evidence="22" key="1">
    <citation type="journal article" date="2020" name="Viruses">
        <title>Evolutionary Selection of the Nuclear Localization Signal in the Viral Nucleoprotein Leads to Host Adaptation of the Genus Orthobornavirus.</title>
        <authorList>
            <person name="Komorizono R"/>
            <person name="Sassa Y"/>
            <person name="Horie M"/>
            <person name="Makino A"/>
            <person name="Tomonaga K."/>
        </authorList>
    </citation>
    <scope>NUCLEOTIDE SEQUENCE</scope>
    <source>
        <strain evidence="22">JPN-KU2015</strain>
    </source>
</reference>
<dbReference type="GO" id="GO:0003968">
    <property type="term" value="F:RNA-directed RNA polymerase activity"/>
    <property type="evidence" value="ECO:0007669"/>
    <property type="project" value="UniProtKB-KW"/>
</dbReference>
<keyword evidence="12" id="KW-0506">mRNA capping</keyword>
<dbReference type="GO" id="GO:0005524">
    <property type="term" value="F:ATP binding"/>
    <property type="evidence" value="ECO:0007669"/>
    <property type="project" value="UniProtKB-KW"/>
</dbReference>
<dbReference type="InterPro" id="IPR026890">
    <property type="entry name" value="Mononeg_mRNAcap"/>
</dbReference>
<reference evidence="22" key="2">
    <citation type="journal article" date="2023" name="J">
        <title>Reverse genetics of parrot bornavirus 4 reveals a unique splicing of the glycoprotein gene that affects viral propagation.</title>
        <authorList>
            <person name="Komorizono R."/>
            <person name="Fujino K."/>
            <person name="Kessler S."/>
            <person name="Runge S."/>
            <person name="Kanda T."/>
            <person name="Horie M."/>
            <person name="Makino A."/>
            <person name="Rubbenstroth D."/>
            <person name="Tomonaga K."/>
        </authorList>
    </citation>
    <scope>NUCLEOTIDE SEQUENCE</scope>
    <source>
        <strain evidence="22">JPN-KU2015</strain>
    </source>
</reference>
<dbReference type="Pfam" id="PF14318">
    <property type="entry name" value="Mononeg_mRNAcap"/>
    <property type="match status" value="1"/>
</dbReference>
<evidence type="ECO:0000256" key="4">
    <source>
        <dbReference type="ARBA" id="ARBA00022664"/>
    </source>
</evidence>
<evidence type="ECO:0000256" key="19">
    <source>
        <dbReference type="ARBA" id="ARBA00047370"/>
    </source>
</evidence>
<comment type="catalytic activity">
    <reaction evidence="19">
        <text>a 5'-end (5'-triphosphoguanosine)-adenylyl-adenylyl-cytidylyl-adenosine in mRNA + 2 S-adenosyl-L-methionine = a 5'-end (N(7)-methyl 5'-triphosphoguanosine)-(2'-O-methyladenylyl)-adenylyl-cytidylyl-adenosine in mRNA + 2 S-adenosyl-L-homocysteine + H(+)</text>
        <dbReference type="Rhea" id="RHEA:65376"/>
        <dbReference type="Rhea" id="RHEA-COMP:16797"/>
        <dbReference type="Rhea" id="RHEA-COMP:16798"/>
        <dbReference type="ChEBI" id="CHEBI:15378"/>
        <dbReference type="ChEBI" id="CHEBI:57856"/>
        <dbReference type="ChEBI" id="CHEBI:59789"/>
        <dbReference type="ChEBI" id="CHEBI:156483"/>
        <dbReference type="ChEBI" id="CHEBI:156484"/>
        <dbReference type="EC" id="2.1.1.375"/>
    </reaction>
</comment>
<comment type="catalytic activity">
    <reaction evidence="20">
        <text>GTP + H2O = GDP + phosphate + H(+)</text>
        <dbReference type="Rhea" id="RHEA:19669"/>
        <dbReference type="ChEBI" id="CHEBI:15377"/>
        <dbReference type="ChEBI" id="CHEBI:15378"/>
        <dbReference type="ChEBI" id="CHEBI:37565"/>
        <dbReference type="ChEBI" id="CHEBI:43474"/>
        <dbReference type="ChEBI" id="CHEBI:58189"/>
    </reaction>
</comment>
<organism evidence="22">
    <name type="scientific">Munia bornavirus 1</name>
    <dbReference type="NCBI Taxonomy" id="1715292"/>
    <lineage>
        <taxon>Viruses</taxon>
        <taxon>Riboviria</taxon>
        <taxon>Orthornavirae</taxon>
        <taxon>Negarnaviricota</taxon>
        <taxon>Haploviricotina</taxon>
        <taxon>Monjiviricetes</taxon>
        <taxon>Mononegavirales</taxon>
        <taxon>Bornaviridae</taxon>
        <taxon>Orthobornavirus</taxon>
        <taxon>Orthobornavirus serini</taxon>
    </lineage>
</organism>
<keyword evidence="11" id="KW-0693">Viral RNA replication</keyword>
<keyword evidence="10" id="KW-0946">Virion</keyword>
<keyword evidence="7" id="KW-0548">Nucleotidyltransferase</keyword>
<dbReference type="GO" id="GO:0004482">
    <property type="term" value="F:mRNA 5'-cap (guanine-N7-)-methyltransferase activity"/>
    <property type="evidence" value="ECO:0007669"/>
    <property type="project" value="InterPro"/>
</dbReference>
<comment type="catalytic activity">
    <reaction evidence="14">
        <text>a 5'-end triphospho-adenylyl-adenylyl-cytidylyl-adenosine in mRNA + GDP + H(+) = a 5'-end (5'-triphosphoguanosine)-adenylyl-adenylyl-cytidylyl-adenosine in mRNA + diphosphate</text>
        <dbReference type="Rhea" id="RHEA:65436"/>
        <dbReference type="Rhea" id="RHEA-COMP:16797"/>
        <dbReference type="Rhea" id="RHEA-COMP:16799"/>
        <dbReference type="ChEBI" id="CHEBI:15378"/>
        <dbReference type="ChEBI" id="CHEBI:33019"/>
        <dbReference type="ChEBI" id="CHEBI:58189"/>
        <dbReference type="ChEBI" id="CHEBI:156484"/>
        <dbReference type="ChEBI" id="CHEBI:156503"/>
        <dbReference type="EC" id="2.7.7.88"/>
    </reaction>
</comment>
<protein>
    <recommendedName>
        <fullName evidence="2">RNA-directed RNA polymerase</fullName>
        <ecNumber evidence="2">2.7.7.48</ecNumber>
    </recommendedName>
    <alternativeName>
        <fullName evidence="17">Replicase</fullName>
    </alternativeName>
    <alternativeName>
        <fullName evidence="16">Transcriptase</fullName>
    </alternativeName>
</protein>
<accession>A0AA50I060</accession>
<evidence type="ECO:0000256" key="9">
    <source>
        <dbReference type="ARBA" id="ARBA00022840"/>
    </source>
</evidence>
<evidence type="ECO:0000256" key="11">
    <source>
        <dbReference type="ARBA" id="ARBA00022953"/>
    </source>
</evidence>
<comment type="catalytic activity">
    <reaction evidence="15">
        <text>a 5'-end (5'-triphosphoguanosine)-(2'-O-methyladenylyl)-adenylyl-cytidylyl-adenosine in mRNA + S-adenosyl-L-methionine = a 5'-end (N(7)-methyl 5'-triphosphoguanosine)-(2'-O-methyladenylyl)-adenylyl-cytidylyl-adenosine in mRNA + S-adenosyl-L-homocysteine</text>
        <dbReference type="Rhea" id="RHEA:65440"/>
        <dbReference type="Rhea" id="RHEA-COMP:16798"/>
        <dbReference type="Rhea" id="RHEA-COMP:16801"/>
        <dbReference type="ChEBI" id="CHEBI:57856"/>
        <dbReference type="ChEBI" id="CHEBI:59789"/>
        <dbReference type="ChEBI" id="CHEBI:156482"/>
        <dbReference type="ChEBI" id="CHEBI:156483"/>
    </reaction>
</comment>
<evidence type="ECO:0000256" key="8">
    <source>
        <dbReference type="ARBA" id="ARBA00022741"/>
    </source>
</evidence>
<evidence type="ECO:0000256" key="12">
    <source>
        <dbReference type="ARBA" id="ARBA00023042"/>
    </source>
</evidence>
<evidence type="ECO:0000256" key="6">
    <source>
        <dbReference type="ARBA" id="ARBA00022691"/>
    </source>
</evidence>
<evidence type="ECO:0000256" key="15">
    <source>
        <dbReference type="ARBA" id="ARBA00024499"/>
    </source>
</evidence>
<evidence type="ECO:0000259" key="21">
    <source>
        <dbReference type="PROSITE" id="PS50526"/>
    </source>
</evidence>
<evidence type="ECO:0000313" key="22">
    <source>
        <dbReference type="EMBL" id="WLV26927.1"/>
    </source>
</evidence>
<comment type="catalytic activity">
    <reaction evidence="18">
        <text>a 5'-end (5'-triphosphoguanosine)-adenylyl-adenylyl-cytidylyl-adenosine in mRNA + S-adenosyl-L-methionine = a 5'-end (5'-triphosphoguanosine)-(2'-O-methyladenylyl)-adenylyl-cytidylyl-adenosine in mRNA + S-adenosyl-L-homocysteine + H(+)</text>
        <dbReference type="Rhea" id="RHEA:65380"/>
        <dbReference type="Rhea" id="RHEA-COMP:16797"/>
        <dbReference type="Rhea" id="RHEA-COMP:16801"/>
        <dbReference type="ChEBI" id="CHEBI:15378"/>
        <dbReference type="ChEBI" id="CHEBI:57856"/>
        <dbReference type="ChEBI" id="CHEBI:59789"/>
        <dbReference type="ChEBI" id="CHEBI:156482"/>
        <dbReference type="ChEBI" id="CHEBI:156484"/>
    </reaction>
</comment>
<keyword evidence="3" id="KW-0696">RNA-directed RNA polymerase</keyword>
<evidence type="ECO:0000256" key="20">
    <source>
        <dbReference type="ARBA" id="ARBA00048548"/>
    </source>
</evidence>
<name>A0AA50I060_9MONO</name>
<evidence type="ECO:0000256" key="13">
    <source>
        <dbReference type="ARBA" id="ARBA00023268"/>
    </source>
</evidence>
<evidence type="ECO:0000256" key="10">
    <source>
        <dbReference type="ARBA" id="ARBA00022844"/>
    </source>
</evidence>
<dbReference type="EMBL" id="OQ550279">
    <property type="protein sequence ID" value="WLV26927.1"/>
    <property type="molecule type" value="Viral_cRNA"/>
</dbReference>
<evidence type="ECO:0000256" key="2">
    <source>
        <dbReference type="ARBA" id="ARBA00012494"/>
    </source>
</evidence>
<keyword evidence="8" id="KW-0547">Nucleotide-binding</keyword>
<evidence type="ECO:0000256" key="3">
    <source>
        <dbReference type="ARBA" id="ARBA00022484"/>
    </source>
</evidence>
<keyword evidence="6" id="KW-0949">S-adenosyl-L-methionine</keyword>
<sequence>MSFHASLIYEEETPRKVEGINRTDQSLKNPLIGTEVDFCLNSSHLPHHIRALQFIKSKNVASRDYYTLFRRIVLPPNVYPIGVLIRAAETILRVIIKTWKLEQMEKPLSAAIRYALTNPRLRTQLELHITFQRIIRQVSYSREADVGPKKIGELNLMFIQSLVVAFSDSESCLMTYNHFLAAADTAKSRCHLLITAVIQGALWESGSFLNHIFDLIDTIDSIDLTHDDYFTVIKSISPYSKGLVMSAHNVTVKTDFESVFQINELWPPLDKLLKKLLVINPNLLLMISAVEKSWYFPEIDMVAGPTEQLLKMRAYVEQPQSLLQYGEELLTMFKAEFIKGYVSKHGKWPPVLLSNQAQRSLHNARELGKWSPSFDRNWKLFSEVTILKIAELDLDPDFNDIVSDKAVINAKRDWVFEYNAAAYRKKYGNRLERPKDKSGPSRLVNALIDGKLDNVPGLLEPFCRGAVEYEDRITVLVPKEKELKVKGRFFSKQSLAIRIYQVVAEATLKSEVLPYLKTHSMTMNSTSLTHLLNKLSRQIVAGESFVINLDYSSWCNGFSPELQMPLCRQLDLMFDSGYFFRTGCTLPCFTTFIIQNRFNPPRGSSIGPVEDATTCIVGAKTMGEGMRQKLWTILTSCWETIALREAGVSFNILGQGDNQTIIIHKSLAESNQMLADRSLGCLYKHARLAGHHLKMEECWVSDCIYEYGKRVFFKGIPVSGSLKQLSRVTDSTGELFPNLYSKLACLVSSCLSAAMSDTSPWVSLTTGICLYLIELYVELPASIMQNETLLTTLCLVGPSLGGLPTPATLPSVFFRGMSDPLPFQLSLLKTLLKSTSISTSFVNRVVKLKIGAYPDWLSLVTDPTSLNIVQVFRPERQIRKWVEEAISANTHSSKVGEFFQQPLTEMAQLLARDLSSMMPLRPRDMSALFGLSNVSYGLSVIDLFQKSSTVVSANQAVHLEDVVLESSRYKESIIQRVLDESEGVDIGPYLDGCTYVAAKRLRRLTWGRELVGVTMPFVAEQFTPKDSLCASMDDYHDAVLYCPQEDLHLRHLSQRGDQPLYLGSNTAIKVQRGDITGLTKSRAAGLVRDTLVLYQWYKVRKVKDPNLSKLMDCFLREKGYTSEVRPNVHGGTLTHRLPSRGDSRQGLTGYVNLISTWLKFSSDYLSTFSHSSDDYTIHFQHVFTYGCLYADSVIRSGGVVSRPYFLKANCPTCFEKIESEEFLLACEPQYRGAEWLINKPVVIPEQISDAEVEYDPCISASVSLGILIGKSFLVDIRSHQSDITEQRTWANLERFSISDLRKLPWSIIIRSLWKFFIETRLLAFERAGLIKMIQSQAGPTFAYIVKVFQESSLFLETIPIERTLSRINFRDRFDLIAKIILLPISNYEVASIEASRIDSKYHQASESNIDLYLASAKSVSVPPTMLCNETNDFVVKGHHHGHYSLADFGTCAKSQVIKMAIRKARIEEVCLCPDVEPEIALDLCHLPGLSVVFTLSGNPAFFERILAMDLCNAVRVRTNITKSLSTHKPIGIYLGGARGQNQLRLEELSIASYAHPCLEELQYNVFIGDCHIDISDMCCLALGEPCSSLFKLVYSNILNLKAALLGSYEFLLDLVMIRGFDIRSHLEEFDQLLVTSQAVLGMATYRSVTYYVGFLDRCSIVTFNRTSPLLKKMTINERLPHPSATQLARSPDVYMFLSELPHGLVRLLRATHPY</sequence>
<dbReference type="Pfam" id="PF00946">
    <property type="entry name" value="Mononeg_RNA_pol"/>
    <property type="match status" value="1"/>
</dbReference>
<proteinExistence type="predicted"/>
<evidence type="ECO:0000256" key="14">
    <source>
        <dbReference type="ARBA" id="ARBA00024494"/>
    </source>
</evidence>
<reference evidence="22" key="3">
    <citation type="submission" date="2023-02" db="EMBL/GenBank/DDBJ databases">
        <authorList>
            <person name="Komorizono R."/>
        </authorList>
    </citation>
    <scope>NUCLEOTIDE SEQUENCE</scope>
    <source>
        <strain evidence="22">JPN-KU2015</strain>
    </source>
</reference>
<evidence type="ECO:0000256" key="1">
    <source>
        <dbReference type="ARBA" id="ARBA00004328"/>
    </source>
</evidence>
<keyword evidence="13" id="KW-0511">Multifunctional enzyme</keyword>
<dbReference type="GO" id="GO:0044423">
    <property type="term" value="C:virion component"/>
    <property type="evidence" value="ECO:0007669"/>
    <property type="project" value="UniProtKB-KW"/>
</dbReference>
<evidence type="ECO:0000256" key="7">
    <source>
        <dbReference type="ARBA" id="ARBA00022695"/>
    </source>
</evidence>
<keyword evidence="5" id="KW-0808">Transferase</keyword>